<name>A0A0F0CLC4_9BACT</name>
<dbReference type="GO" id="GO:0005737">
    <property type="term" value="C:cytoplasm"/>
    <property type="evidence" value="ECO:0007669"/>
    <property type="project" value="UniProtKB-ARBA"/>
</dbReference>
<protein>
    <recommendedName>
        <fullName evidence="6">Large ribosomal subunit protein bL21</fullName>
    </recommendedName>
</protein>
<keyword evidence="3 6" id="KW-0694">RNA-binding</keyword>
<evidence type="ECO:0000313" key="9">
    <source>
        <dbReference type="Proteomes" id="UP000033428"/>
    </source>
</evidence>
<accession>A0A0F0CLC4</accession>
<dbReference type="PROSITE" id="PS01169">
    <property type="entry name" value="RIBOSOMAL_L21"/>
    <property type="match status" value="1"/>
</dbReference>
<dbReference type="Pfam" id="PF00829">
    <property type="entry name" value="Ribosomal_L21p"/>
    <property type="match status" value="1"/>
</dbReference>
<dbReference type="InterPro" id="IPR001787">
    <property type="entry name" value="Ribosomal_bL21"/>
</dbReference>
<reference evidence="8 9" key="1">
    <citation type="submission" date="2015-02" db="EMBL/GenBank/DDBJ databases">
        <title>Single-cell genomics of uncultivated deep-branching MTB reveals a conserved set of magnetosome genes.</title>
        <authorList>
            <person name="Kolinko S."/>
            <person name="Richter M."/>
            <person name="Glockner F.O."/>
            <person name="Brachmann A."/>
            <person name="Schuler D."/>
        </authorList>
    </citation>
    <scope>NUCLEOTIDE SEQUENCE [LARGE SCALE GENOMIC DNA]</scope>
    <source>
        <strain evidence="8">SKK-01</strain>
    </source>
</reference>
<organism evidence="8 9">
    <name type="scientific">Candidatus Omnitrophus magneticus</name>
    <dbReference type="NCBI Taxonomy" id="1609969"/>
    <lineage>
        <taxon>Bacteria</taxon>
        <taxon>Pseudomonadati</taxon>
        <taxon>Candidatus Omnitrophota</taxon>
        <taxon>Candidatus Omnitrophus</taxon>
    </lineage>
</organism>
<dbReference type="PANTHER" id="PTHR21349">
    <property type="entry name" value="50S RIBOSOMAL PROTEIN L21"/>
    <property type="match status" value="1"/>
</dbReference>
<evidence type="ECO:0000256" key="5">
    <source>
        <dbReference type="ARBA" id="ARBA00023274"/>
    </source>
</evidence>
<dbReference type="InterPro" id="IPR018258">
    <property type="entry name" value="Ribosomal_bL21_CS"/>
</dbReference>
<comment type="caution">
    <text evidence="8">The sequence shown here is derived from an EMBL/GenBank/DDBJ whole genome shotgun (WGS) entry which is preliminary data.</text>
</comment>
<proteinExistence type="inferred from homology"/>
<evidence type="ECO:0000313" key="8">
    <source>
        <dbReference type="EMBL" id="KJJ84057.1"/>
    </source>
</evidence>
<dbReference type="PANTHER" id="PTHR21349:SF0">
    <property type="entry name" value="LARGE RIBOSOMAL SUBUNIT PROTEIN BL21M"/>
    <property type="match status" value="1"/>
</dbReference>
<dbReference type="GO" id="GO:0006412">
    <property type="term" value="P:translation"/>
    <property type="evidence" value="ECO:0007669"/>
    <property type="project" value="UniProtKB-UniRule"/>
</dbReference>
<evidence type="ECO:0000256" key="7">
    <source>
        <dbReference type="RuleBase" id="RU000562"/>
    </source>
</evidence>
<dbReference type="GO" id="GO:0005840">
    <property type="term" value="C:ribosome"/>
    <property type="evidence" value="ECO:0007669"/>
    <property type="project" value="UniProtKB-KW"/>
</dbReference>
<dbReference type="HAMAP" id="MF_01363">
    <property type="entry name" value="Ribosomal_bL21"/>
    <property type="match status" value="1"/>
</dbReference>
<dbReference type="EMBL" id="JYNY01000409">
    <property type="protein sequence ID" value="KJJ84057.1"/>
    <property type="molecule type" value="Genomic_DNA"/>
</dbReference>
<comment type="function">
    <text evidence="6 7">This protein binds to 23S rRNA in the presence of protein L20.</text>
</comment>
<dbReference type="InterPro" id="IPR028909">
    <property type="entry name" value="bL21-like"/>
</dbReference>
<keyword evidence="4 6" id="KW-0689">Ribosomal protein</keyword>
<comment type="similarity">
    <text evidence="1 6 7">Belongs to the bacterial ribosomal protein bL21 family.</text>
</comment>
<evidence type="ECO:0000256" key="6">
    <source>
        <dbReference type="HAMAP-Rule" id="MF_01363"/>
    </source>
</evidence>
<keyword evidence="2 6" id="KW-0699">rRNA-binding</keyword>
<dbReference type="GO" id="GO:0019843">
    <property type="term" value="F:rRNA binding"/>
    <property type="evidence" value="ECO:0007669"/>
    <property type="project" value="UniProtKB-UniRule"/>
</dbReference>
<evidence type="ECO:0000256" key="1">
    <source>
        <dbReference type="ARBA" id="ARBA00008563"/>
    </source>
</evidence>
<dbReference type="NCBIfam" id="TIGR00061">
    <property type="entry name" value="L21"/>
    <property type="match status" value="1"/>
</dbReference>
<evidence type="ECO:0000256" key="3">
    <source>
        <dbReference type="ARBA" id="ARBA00022884"/>
    </source>
</evidence>
<keyword evidence="9" id="KW-1185">Reference proteome</keyword>
<dbReference type="InterPro" id="IPR036164">
    <property type="entry name" value="bL21-like_sf"/>
</dbReference>
<comment type="subunit">
    <text evidence="6">Part of the 50S ribosomal subunit. Contacts protein L20.</text>
</comment>
<dbReference type="Proteomes" id="UP000033428">
    <property type="component" value="Unassembled WGS sequence"/>
</dbReference>
<gene>
    <name evidence="6" type="primary">rplU</name>
    <name evidence="8" type="ORF">OMAG_002056</name>
</gene>
<dbReference type="AlphaFoldDB" id="A0A0F0CLC4"/>
<evidence type="ECO:0000256" key="4">
    <source>
        <dbReference type="ARBA" id="ARBA00022980"/>
    </source>
</evidence>
<dbReference type="SUPFAM" id="SSF141091">
    <property type="entry name" value="L21p-like"/>
    <property type="match status" value="1"/>
</dbReference>
<evidence type="ECO:0000256" key="2">
    <source>
        <dbReference type="ARBA" id="ARBA00022730"/>
    </source>
</evidence>
<sequence>MYAIIELNGEQIKVEKNKVFTVNRLKVETGKEVKADKVLFGKDGDNYYIGTPYVTGAYVDCEILRDTRAKKVIAFKYRDRKSSQSKKGHRQDITELKVKDICLAKS</sequence>
<dbReference type="GO" id="GO:1990904">
    <property type="term" value="C:ribonucleoprotein complex"/>
    <property type="evidence" value="ECO:0007669"/>
    <property type="project" value="UniProtKB-KW"/>
</dbReference>
<keyword evidence="5 6" id="KW-0687">Ribonucleoprotein</keyword>
<dbReference type="GO" id="GO:0003735">
    <property type="term" value="F:structural constituent of ribosome"/>
    <property type="evidence" value="ECO:0007669"/>
    <property type="project" value="InterPro"/>
</dbReference>